<evidence type="ECO:0000313" key="9">
    <source>
        <dbReference type="Proteomes" id="UP001596473"/>
    </source>
</evidence>
<dbReference type="InterPro" id="IPR006620">
    <property type="entry name" value="Pro_4_hyd_alph"/>
</dbReference>
<dbReference type="InterPro" id="IPR044862">
    <property type="entry name" value="Pro_4_hyd_alph_FE2OG_OXY"/>
</dbReference>
<evidence type="ECO:0000256" key="5">
    <source>
        <dbReference type="ARBA" id="ARBA00023002"/>
    </source>
</evidence>
<dbReference type="Pfam" id="PF13640">
    <property type="entry name" value="2OG-FeII_Oxy_3"/>
    <property type="match status" value="1"/>
</dbReference>
<evidence type="ECO:0000256" key="3">
    <source>
        <dbReference type="ARBA" id="ARBA00022896"/>
    </source>
</evidence>
<dbReference type="EMBL" id="JBHTBQ010000001">
    <property type="protein sequence ID" value="MFC7418269.1"/>
    <property type="molecule type" value="Genomic_DNA"/>
</dbReference>
<keyword evidence="5" id="KW-0560">Oxidoreductase</keyword>
<dbReference type="InterPro" id="IPR051559">
    <property type="entry name" value="HIF_prolyl_hydroxylases"/>
</dbReference>
<gene>
    <name evidence="8" type="ORF">ACFQNF_00030</name>
</gene>
<accession>A0ABW2QT83</accession>
<protein>
    <submittedName>
        <fullName evidence="8">2OG-Fe(II) oxygenase</fullName>
    </submittedName>
</protein>
<dbReference type="PANTHER" id="PTHR12907:SF26">
    <property type="entry name" value="HIF PROLYL HYDROXYLASE, ISOFORM C"/>
    <property type="match status" value="1"/>
</dbReference>
<dbReference type="SMART" id="SM00702">
    <property type="entry name" value="P4Hc"/>
    <property type="match status" value="1"/>
</dbReference>
<evidence type="ECO:0000256" key="4">
    <source>
        <dbReference type="ARBA" id="ARBA00022964"/>
    </source>
</evidence>
<dbReference type="PANTHER" id="PTHR12907">
    <property type="entry name" value="EGL NINE HOMOLOG-RELATED"/>
    <property type="match status" value="1"/>
</dbReference>
<evidence type="ECO:0000256" key="6">
    <source>
        <dbReference type="ARBA" id="ARBA00023004"/>
    </source>
</evidence>
<dbReference type="PROSITE" id="PS51471">
    <property type="entry name" value="FE2OG_OXY"/>
    <property type="match status" value="1"/>
</dbReference>
<sequence>MATGIESIIDGLAEHGFAVIPAFLESTEVNILASVMQERRDLFHRAGVGRQAGHTVIEKVRGDDICWVEPTDTIAAKVLSQLDDLKNELNAALYLGLSELECHFAAYPIGSFYSRHLDQHRGEDARVITMVLYLNPEWEKDDGGELRLYLDDASYLDILPEGGKLVVFLSNRFEHEVSISKRERLSLTGWFRRRSM</sequence>
<comment type="cofactor">
    <cofactor evidence="1">
        <name>L-ascorbate</name>
        <dbReference type="ChEBI" id="CHEBI:38290"/>
    </cofactor>
</comment>
<name>A0ABW2QT83_9NEIS</name>
<evidence type="ECO:0000313" key="8">
    <source>
        <dbReference type="EMBL" id="MFC7418269.1"/>
    </source>
</evidence>
<evidence type="ECO:0000256" key="2">
    <source>
        <dbReference type="ARBA" id="ARBA00022723"/>
    </source>
</evidence>
<feature type="domain" description="Fe2OG dioxygenase" evidence="7">
    <location>
        <begin position="98"/>
        <end position="193"/>
    </location>
</feature>
<keyword evidence="2" id="KW-0479">Metal-binding</keyword>
<dbReference type="InterPro" id="IPR005123">
    <property type="entry name" value="Oxoglu/Fe-dep_dioxygenase_dom"/>
</dbReference>
<dbReference type="Gene3D" id="2.60.120.620">
    <property type="entry name" value="q2cbj1_9rhob like domain"/>
    <property type="match status" value="1"/>
</dbReference>
<reference evidence="9" key="1">
    <citation type="journal article" date="2019" name="Int. J. Syst. Evol. Microbiol.">
        <title>The Global Catalogue of Microorganisms (GCM) 10K type strain sequencing project: providing services to taxonomists for standard genome sequencing and annotation.</title>
        <authorList>
            <consortium name="The Broad Institute Genomics Platform"/>
            <consortium name="The Broad Institute Genome Sequencing Center for Infectious Disease"/>
            <person name="Wu L."/>
            <person name="Ma J."/>
        </authorList>
    </citation>
    <scope>NUCLEOTIDE SEQUENCE [LARGE SCALE GENOMIC DNA]</scope>
    <source>
        <strain evidence="9">CCUG 62945</strain>
    </source>
</reference>
<keyword evidence="4" id="KW-0223">Dioxygenase</keyword>
<comment type="caution">
    <text evidence="8">The sequence shown here is derived from an EMBL/GenBank/DDBJ whole genome shotgun (WGS) entry which is preliminary data.</text>
</comment>
<dbReference type="RefSeq" id="WP_380185161.1">
    <property type="nucleotide sequence ID" value="NZ_JBHTBQ010000001.1"/>
</dbReference>
<proteinExistence type="predicted"/>
<keyword evidence="9" id="KW-1185">Reference proteome</keyword>
<evidence type="ECO:0000259" key="7">
    <source>
        <dbReference type="PROSITE" id="PS51471"/>
    </source>
</evidence>
<evidence type="ECO:0000256" key="1">
    <source>
        <dbReference type="ARBA" id="ARBA00001961"/>
    </source>
</evidence>
<dbReference type="Proteomes" id="UP001596473">
    <property type="component" value="Unassembled WGS sequence"/>
</dbReference>
<keyword evidence="6" id="KW-0408">Iron</keyword>
<organism evidence="8 9">
    <name type="scientific">Iodobacter arcticus</name>
    <dbReference type="NCBI Taxonomy" id="590593"/>
    <lineage>
        <taxon>Bacteria</taxon>
        <taxon>Pseudomonadati</taxon>
        <taxon>Pseudomonadota</taxon>
        <taxon>Betaproteobacteria</taxon>
        <taxon>Neisseriales</taxon>
        <taxon>Chitinibacteraceae</taxon>
        <taxon>Iodobacter</taxon>
    </lineage>
</organism>
<keyword evidence="3" id="KW-0847">Vitamin C</keyword>